<evidence type="ECO:0000313" key="3">
    <source>
        <dbReference type="Proteomes" id="UP000266673"/>
    </source>
</evidence>
<evidence type="ECO:0000256" key="1">
    <source>
        <dbReference type="SAM" id="MobiDB-lite"/>
    </source>
</evidence>
<gene>
    <name evidence="2" type="ORF">C2G38_2175626</name>
</gene>
<dbReference type="EMBL" id="QKWP01000340">
    <property type="protein sequence ID" value="RIB21807.1"/>
    <property type="molecule type" value="Genomic_DNA"/>
</dbReference>
<dbReference type="Proteomes" id="UP000266673">
    <property type="component" value="Unassembled WGS sequence"/>
</dbReference>
<evidence type="ECO:0000313" key="2">
    <source>
        <dbReference type="EMBL" id="RIB21807.1"/>
    </source>
</evidence>
<keyword evidence="3" id="KW-1185">Reference proteome</keyword>
<organism evidence="2 3">
    <name type="scientific">Gigaspora rosea</name>
    <dbReference type="NCBI Taxonomy" id="44941"/>
    <lineage>
        <taxon>Eukaryota</taxon>
        <taxon>Fungi</taxon>
        <taxon>Fungi incertae sedis</taxon>
        <taxon>Mucoromycota</taxon>
        <taxon>Glomeromycotina</taxon>
        <taxon>Glomeromycetes</taxon>
        <taxon>Diversisporales</taxon>
        <taxon>Gigasporaceae</taxon>
        <taxon>Gigaspora</taxon>
    </lineage>
</organism>
<comment type="caution">
    <text evidence="2">The sequence shown here is derived from an EMBL/GenBank/DDBJ whole genome shotgun (WGS) entry which is preliminary data.</text>
</comment>
<protein>
    <submittedName>
        <fullName evidence="2">Uncharacterized protein</fullName>
    </submittedName>
</protein>
<name>A0A397VKE6_9GLOM</name>
<dbReference type="AlphaFoldDB" id="A0A397VKE6"/>
<feature type="compositionally biased region" description="Polar residues" evidence="1">
    <location>
        <begin position="69"/>
        <end position="90"/>
    </location>
</feature>
<sequence>MLISRNFAYETILRILTKNLFCKILGFSKVISEHDSLTGISGNVLFADFPFSELSTDRRSSNKAIEVAETNSAKPANNSNESQYMTIKNK</sequence>
<reference evidence="2 3" key="1">
    <citation type="submission" date="2018-06" db="EMBL/GenBank/DDBJ databases">
        <title>Comparative genomics reveals the genomic features of Rhizophagus irregularis, R. cerebriforme, R. diaphanum and Gigaspora rosea, and their symbiotic lifestyle signature.</title>
        <authorList>
            <person name="Morin E."/>
            <person name="San Clemente H."/>
            <person name="Chen E.C.H."/>
            <person name="De La Providencia I."/>
            <person name="Hainaut M."/>
            <person name="Kuo A."/>
            <person name="Kohler A."/>
            <person name="Murat C."/>
            <person name="Tang N."/>
            <person name="Roy S."/>
            <person name="Loubradou J."/>
            <person name="Henrissat B."/>
            <person name="Grigoriev I.V."/>
            <person name="Corradi N."/>
            <person name="Roux C."/>
            <person name="Martin F.M."/>
        </authorList>
    </citation>
    <scope>NUCLEOTIDE SEQUENCE [LARGE SCALE GENOMIC DNA]</scope>
    <source>
        <strain evidence="2 3">DAOM 194757</strain>
    </source>
</reference>
<feature type="region of interest" description="Disordered" evidence="1">
    <location>
        <begin position="67"/>
        <end position="90"/>
    </location>
</feature>
<proteinExistence type="predicted"/>
<accession>A0A397VKE6</accession>